<reference evidence="11 12" key="1">
    <citation type="journal article" date="2018" name="Genome Biol. Evol.">
        <title>Multiple Roots of Fruiting Body Formation in Amoebozoa.</title>
        <authorList>
            <person name="Hillmann F."/>
            <person name="Forbes G."/>
            <person name="Novohradska S."/>
            <person name="Ferling I."/>
            <person name="Riege K."/>
            <person name="Groth M."/>
            <person name="Westermann M."/>
            <person name="Marz M."/>
            <person name="Spaller T."/>
            <person name="Winckler T."/>
            <person name="Schaap P."/>
            <person name="Glockner G."/>
        </authorList>
    </citation>
    <scope>NUCLEOTIDE SEQUENCE [LARGE SCALE GENOMIC DNA]</scope>
    <source>
        <strain evidence="11 12">Jena</strain>
    </source>
</reference>
<name>A0A2P6NV73_9EUKA</name>
<keyword evidence="12" id="KW-1185">Reference proteome</keyword>
<evidence type="ECO:0000256" key="5">
    <source>
        <dbReference type="ARBA" id="ARBA00022825"/>
    </source>
</evidence>
<dbReference type="InterPro" id="IPR030400">
    <property type="entry name" value="Sedolisin_dom"/>
</dbReference>
<evidence type="ECO:0000256" key="7">
    <source>
        <dbReference type="ARBA" id="ARBA00023145"/>
    </source>
</evidence>
<dbReference type="GO" id="GO:0046872">
    <property type="term" value="F:metal ion binding"/>
    <property type="evidence" value="ECO:0007669"/>
    <property type="project" value="UniProtKB-KW"/>
</dbReference>
<dbReference type="PANTHER" id="PTHR14218">
    <property type="entry name" value="PROTEASE S8 TRIPEPTIDYL PEPTIDASE I CLN2"/>
    <property type="match status" value="1"/>
</dbReference>
<dbReference type="Pfam" id="PF00082">
    <property type="entry name" value="Peptidase_S8"/>
    <property type="match status" value="1"/>
</dbReference>
<evidence type="ECO:0000256" key="3">
    <source>
        <dbReference type="ARBA" id="ARBA00022723"/>
    </source>
</evidence>
<dbReference type="AlphaFoldDB" id="A0A2P6NV73"/>
<dbReference type="InterPro" id="IPR015366">
    <property type="entry name" value="S53_propep"/>
</dbReference>
<dbReference type="InterPro" id="IPR036400">
    <property type="entry name" value="Cyt_B5-like_heme/steroid_sf"/>
</dbReference>
<feature type="active site" description="Charge relay system" evidence="8">
    <location>
        <position position="507"/>
    </location>
</feature>
<organism evidence="11 12">
    <name type="scientific">Planoprotostelium fungivorum</name>
    <dbReference type="NCBI Taxonomy" id="1890364"/>
    <lineage>
        <taxon>Eukaryota</taxon>
        <taxon>Amoebozoa</taxon>
        <taxon>Evosea</taxon>
        <taxon>Variosea</taxon>
        <taxon>Cavosteliida</taxon>
        <taxon>Cavosteliaceae</taxon>
        <taxon>Planoprotostelium</taxon>
    </lineage>
</organism>
<dbReference type="GO" id="GO:0006508">
    <property type="term" value="P:proteolysis"/>
    <property type="evidence" value="ECO:0007669"/>
    <property type="project" value="UniProtKB-KW"/>
</dbReference>
<dbReference type="InterPro" id="IPR050819">
    <property type="entry name" value="Tripeptidyl-peptidase_I"/>
</dbReference>
<comment type="caution">
    <text evidence="8">Lacks conserved residue(s) required for the propagation of feature annotation.</text>
</comment>
<keyword evidence="3" id="KW-0479">Metal-binding</keyword>
<feature type="domain" description="Peptidase S53" evidence="10">
    <location>
        <begin position="434"/>
        <end position="793"/>
    </location>
</feature>
<keyword evidence="7" id="KW-0865">Zymogen</keyword>
<accession>A0A2P6NV73</accession>
<keyword evidence="2 8" id="KW-0645">Protease</keyword>
<dbReference type="InParanoid" id="A0A2P6NV73"/>
<dbReference type="InterPro" id="IPR023828">
    <property type="entry name" value="Peptidase_S8_Ser-AS"/>
</dbReference>
<dbReference type="InterPro" id="IPR036852">
    <property type="entry name" value="Peptidase_S8/S53_dom_sf"/>
</dbReference>
<dbReference type="GO" id="GO:0008240">
    <property type="term" value="F:tripeptidyl-peptidase activity"/>
    <property type="evidence" value="ECO:0007669"/>
    <property type="project" value="TreeGrafter"/>
</dbReference>
<evidence type="ECO:0000256" key="4">
    <source>
        <dbReference type="ARBA" id="ARBA00022801"/>
    </source>
</evidence>
<gene>
    <name evidence="11" type="ORF">PROFUN_02458</name>
</gene>
<dbReference type="EMBL" id="MDYQ01000018">
    <property type="protein sequence ID" value="PRP87758.1"/>
    <property type="molecule type" value="Genomic_DNA"/>
</dbReference>
<evidence type="ECO:0000256" key="9">
    <source>
        <dbReference type="SAM" id="MobiDB-lite"/>
    </source>
</evidence>
<keyword evidence="5 8" id="KW-0720">Serine protease</keyword>
<dbReference type="SMART" id="SM00944">
    <property type="entry name" value="Pro-kuma_activ"/>
    <property type="match status" value="1"/>
</dbReference>
<comment type="cofactor">
    <cofactor evidence="1">
        <name>Ca(2+)</name>
        <dbReference type="ChEBI" id="CHEBI:29108"/>
    </cofactor>
</comment>
<dbReference type="CDD" id="cd04056">
    <property type="entry name" value="Peptidases_S53"/>
    <property type="match status" value="1"/>
</dbReference>
<dbReference type="OrthoDB" id="14633at2759"/>
<evidence type="ECO:0000313" key="12">
    <source>
        <dbReference type="Proteomes" id="UP000241769"/>
    </source>
</evidence>
<dbReference type="STRING" id="1890364.A0A2P6NV73"/>
<feature type="active site" description="Charge relay system" evidence="8">
    <location>
        <position position="706"/>
    </location>
</feature>
<comment type="caution">
    <text evidence="11">The sequence shown here is derived from an EMBL/GenBank/DDBJ whole genome shotgun (WGS) entry which is preliminary data.</text>
</comment>
<keyword evidence="4 8" id="KW-0378">Hydrolase</keyword>
<dbReference type="Gene3D" id="3.40.50.200">
    <property type="entry name" value="Peptidase S8/S53 domain"/>
    <property type="match status" value="1"/>
</dbReference>
<dbReference type="PROSITE" id="PS00138">
    <property type="entry name" value="SUBTILASE_SER"/>
    <property type="match status" value="1"/>
</dbReference>
<evidence type="ECO:0000313" key="11">
    <source>
        <dbReference type="EMBL" id="PRP87758.1"/>
    </source>
</evidence>
<evidence type="ECO:0000256" key="6">
    <source>
        <dbReference type="ARBA" id="ARBA00022837"/>
    </source>
</evidence>
<sequence length="793" mass="87957">MSHKKQTFITIDEYIYDVTKFIASHPGEGIHDMYLRNWHLKNASAEFEQYHNTEEAFNWIETAQKNKYDPETGIFCIGPSYFAKRIPSYFRFYSTEESLESAAKDLLPNTFFLVPKENDLQLVIKDVNSEIHRVDVTVRDKKWKSDTAGYESPASATPENAIDAAVVQRGFDESSSRSLHKDRHKSCTRSRRVIAFLIVIDYVRHRTNSSFAANNGGSRGGGGPKPNSREEKSRARGSIKLLRESGAPQLAFSKQMNSFTRRTVHRLVSPLRVSVWNRIGRASPDLIHSVVFAISNFDNAAATCDSLLRKTSEPSSRFYGQHKSLAEINEMFINREAVGRVEAWLNLQGLSFETTGEYIKVTDSISKLETLLDAQFHAFKRPEAIERLYFKSDFHTIPNEIVNDVQFILNLDLPKIIPRKITRSIASLYDDDYEVTPSLINSYYKISNNTVSMATQAIYEAEGQGFSPEDLSDFQTQFSLPLIPLSTGTGDNSDHACPDDCLESNLDVQYLIAVSQSMETHYNSIDSSSSEPFYDWIIRLSQARQIAQVHSVSYASFENQQSPDMMKRFNLEVCKINLRGVTIVVGSGDDGVIGQTSGCGFNPYFPANSPYVLTVGATVGPESGNPEVTCTDDNGCDFTTGGGFSSTFKRPAYQDSAVLHYLATAPSLPDRSSFASSGRGYPDIAALGSNYAILVQGQIQTISGTSASTPVIAAMISLINERRLQKGKQTLGFVNPAVYEAPASVWNDMTNGRNNCNSDGCCDEGFNATVGWDPLSGLGSPKFDKLSAYLSKL</sequence>
<dbReference type="SUPFAM" id="SSF52743">
    <property type="entry name" value="Subtilisin-like"/>
    <property type="match status" value="1"/>
</dbReference>
<dbReference type="GO" id="GO:0004252">
    <property type="term" value="F:serine-type endopeptidase activity"/>
    <property type="evidence" value="ECO:0007669"/>
    <property type="project" value="UniProtKB-UniRule"/>
</dbReference>
<dbReference type="SUPFAM" id="SSF55856">
    <property type="entry name" value="Cytochrome b5-like heme/steroid binding domain"/>
    <property type="match status" value="1"/>
</dbReference>
<feature type="region of interest" description="Disordered" evidence="9">
    <location>
        <begin position="210"/>
        <end position="236"/>
    </location>
</feature>
<dbReference type="InterPro" id="IPR001199">
    <property type="entry name" value="Cyt_B5-like_heme/steroid-bd"/>
</dbReference>
<evidence type="ECO:0000256" key="2">
    <source>
        <dbReference type="ARBA" id="ARBA00022670"/>
    </source>
</evidence>
<evidence type="ECO:0000259" key="10">
    <source>
        <dbReference type="PROSITE" id="PS51695"/>
    </source>
</evidence>
<keyword evidence="6" id="KW-0106">Calcium</keyword>
<dbReference type="Proteomes" id="UP000241769">
    <property type="component" value="Unassembled WGS sequence"/>
</dbReference>
<dbReference type="CDD" id="cd11377">
    <property type="entry name" value="Pro-peptidase_S53"/>
    <property type="match status" value="1"/>
</dbReference>
<dbReference type="PANTHER" id="PTHR14218:SF15">
    <property type="entry name" value="TRIPEPTIDYL-PEPTIDASE 1"/>
    <property type="match status" value="1"/>
</dbReference>
<protein>
    <submittedName>
        <fullName evidence="11">Tripeptidyl-peptidase 1-like</fullName>
    </submittedName>
</protein>
<dbReference type="InterPro" id="IPR000209">
    <property type="entry name" value="Peptidase_S8/S53_dom"/>
</dbReference>
<dbReference type="Gene3D" id="3.10.120.10">
    <property type="entry name" value="Cytochrome b5-like heme/steroid binding domain"/>
    <property type="match status" value="1"/>
</dbReference>
<dbReference type="PROSITE" id="PS51695">
    <property type="entry name" value="SEDOLISIN"/>
    <property type="match status" value="1"/>
</dbReference>
<dbReference type="Pfam" id="PF00173">
    <property type="entry name" value="Cyt-b5"/>
    <property type="match status" value="1"/>
</dbReference>
<feature type="active site" description="Charge relay system" evidence="8">
    <location>
        <position position="503"/>
    </location>
</feature>
<dbReference type="Pfam" id="PF09286">
    <property type="entry name" value="Pro-kuma_activ"/>
    <property type="match status" value="1"/>
</dbReference>
<evidence type="ECO:0000256" key="8">
    <source>
        <dbReference type="PROSITE-ProRule" id="PRU01032"/>
    </source>
</evidence>
<proteinExistence type="predicted"/>
<evidence type="ECO:0000256" key="1">
    <source>
        <dbReference type="ARBA" id="ARBA00001913"/>
    </source>
</evidence>
<dbReference type="SUPFAM" id="SSF54897">
    <property type="entry name" value="Protease propeptides/inhibitors"/>
    <property type="match status" value="1"/>
</dbReference>